<dbReference type="Pfam" id="PF02627">
    <property type="entry name" value="CMD"/>
    <property type="match status" value="1"/>
</dbReference>
<evidence type="ECO:0000313" key="4">
    <source>
        <dbReference type="Proteomes" id="UP000309174"/>
    </source>
</evidence>
<keyword evidence="4" id="KW-1185">Reference proteome</keyword>
<dbReference type="InterPro" id="IPR003779">
    <property type="entry name" value="CMD-like"/>
</dbReference>
<proteinExistence type="predicted"/>
<dbReference type="OrthoDB" id="949132at2"/>
<protein>
    <submittedName>
        <fullName evidence="3">Carboxymuconolactone decarboxylase family protein</fullName>
    </submittedName>
</protein>
<evidence type="ECO:0000256" key="1">
    <source>
        <dbReference type="SAM" id="MobiDB-lite"/>
    </source>
</evidence>
<dbReference type="PANTHER" id="PTHR34846">
    <property type="entry name" value="4-CARBOXYMUCONOLACTONE DECARBOXYLASE FAMILY PROTEIN (AFU_ORTHOLOGUE AFUA_6G11590)"/>
    <property type="match status" value="1"/>
</dbReference>
<dbReference type="PANTHER" id="PTHR34846:SF11">
    <property type="entry name" value="4-CARBOXYMUCONOLACTONE DECARBOXYLASE FAMILY PROTEIN (AFU_ORTHOLOGUE AFUA_6G11590)"/>
    <property type="match status" value="1"/>
</dbReference>
<evidence type="ECO:0000259" key="2">
    <source>
        <dbReference type="Pfam" id="PF02627"/>
    </source>
</evidence>
<feature type="domain" description="Carboxymuconolactone decarboxylase-like" evidence="2">
    <location>
        <begin position="103"/>
        <end position="178"/>
    </location>
</feature>
<dbReference type="Proteomes" id="UP000309174">
    <property type="component" value="Unassembled WGS sequence"/>
</dbReference>
<reference evidence="3 4" key="1">
    <citation type="submission" date="2019-05" db="EMBL/GenBank/DDBJ databases">
        <title>Draft genome sequence of Actinomadura sp. 14C53.</title>
        <authorList>
            <person name="Saricaoglu S."/>
            <person name="Isik K."/>
        </authorList>
    </citation>
    <scope>NUCLEOTIDE SEQUENCE [LARGE SCALE GENOMIC DNA]</scope>
    <source>
        <strain evidence="3 4">14C53</strain>
    </source>
</reference>
<name>A0A5C4JK84_9ACTN</name>
<dbReference type="RefSeq" id="WP_138643049.1">
    <property type="nucleotide sequence ID" value="NZ_VCKW01000001.1"/>
</dbReference>
<organism evidence="3 4">
    <name type="scientific">Actinomadura soli</name>
    <dbReference type="NCBI Taxonomy" id="2508997"/>
    <lineage>
        <taxon>Bacteria</taxon>
        <taxon>Bacillati</taxon>
        <taxon>Actinomycetota</taxon>
        <taxon>Actinomycetes</taxon>
        <taxon>Streptosporangiales</taxon>
        <taxon>Thermomonosporaceae</taxon>
        <taxon>Actinomadura</taxon>
    </lineage>
</organism>
<dbReference type="AlphaFoldDB" id="A0A5C4JK84"/>
<sequence length="248" mass="26609">MIDPVSGEHVNDRPARGPSTTRLPLLLPGSLSDEQLTVYEAVTGGPRGSGRTAPSWPDDSPDSPDSPDSAVTEPPFGLADESGRLLGPFNAMLYSPSVGLPLQDLGAALRFRTAFTRREREIATLVVAAHLRSDFEWYAHERIGRRAGLADGEMDALREGRAPMLGDVRERVVYEATRQLVAEGDLGDAVFTEAATTLGRAAVVELVTLVGYYRALALQLRVFRVGVPDGEPAPEWPAAGGLPEDGHE</sequence>
<dbReference type="SUPFAM" id="SSF69118">
    <property type="entry name" value="AhpD-like"/>
    <property type="match status" value="1"/>
</dbReference>
<gene>
    <name evidence="3" type="ORF">ETD83_00645</name>
</gene>
<accession>A0A5C4JK84</accession>
<dbReference type="EMBL" id="VCKW01000001">
    <property type="protein sequence ID" value="TMR07519.1"/>
    <property type="molecule type" value="Genomic_DNA"/>
</dbReference>
<comment type="caution">
    <text evidence="3">The sequence shown here is derived from an EMBL/GenBank/DDBJ whole genome shotgun (WGS) entry which is preliminary data.</text>
</comment>
<feature type="region of interest" description="Disordered" evidence="1">
    <location>
        <begin position="1"/>
        <end position="78"/>
    </location>
</feature>
<evidence type="ECO:0000313" key="3">
    <source>
        <dbReference type="EMBL" id="TMR07519.1"/>
    </source>
</evidence>
<dbReference type="Gene3D" id="1.20.1290.10">
    <property type="entry name" value="AhpD-like"/>
    <property type="match status" value="1"/>
</dbReference>
<dbReference type="InterPro" id="IPR029032">
    <property type="entry name" value="AhpD-like"/>
</dbReference>
<dbReference type="GO" id="GO:0051920">
    <property type="term" value="F:peroxiredoxin activity"/>
    <property type="evidence" value="ECO:0007669"/>
    <property type="project" value="InterPro"/>
</dbReference>